<dbReference type="EMBL" id="JAAOAK010000080">
    <property type="protein sequence ID" value="KAF5691266.1"/>
    <property type="molecule type" value="Genomic_DNA"/>
</dbReference>
<dbReference type="Proteomes" id="UP000562682">
    <property type="component" value="Unassembled WGS sequence"/>
</dbReference>
<accession>A0A8H5XCT7</accession>
<evidence type="ECO:0000313" key="2">
    <source>
        <dbReference type="Proteomes" id="UP000562682"/>
    </source>
</evidence>
<dbReference type="GO" id="GO:0003677">
    <property type="term" value="F:DNA binding"/>
    <property type="evidence" value="ECO:0007669"/>
    <property type="project" value="UniProtKB-KW"/>
</dbReference>
<keyword evidence="1" id="KW-0238">DNA-binding</keyword>
<protein>
    <submittedName>
        <fullName evidence="1">Zn(2)-C6 fungal-type DNA-binding domain-containing protein</fullName>
    </submittedName>
</protein>
<evidence type="ECO:0000313" key="1">
    <source>
        <dbReference type="EMBL" id="KAF5691266.1"/>
    </source>
</evidence>
<proteinExistence type="predicted"/>
<sequence>MDTLGLRWSEYLKVIHRPTLAQIVTRAYLLLLPTTTLNFRSTSWLLQINWLKGPASTAGVRSSDVIGSFRSAPAAHPCASGSDGGDESNHEQHSLSSLISDIFSAGGVDLRMTIETYFAIAHNWLPILNKEQLYFDTSSFVTIPGYRNDVLALLLICIYIFIQEPRLFFLLQLSAHGSDIGLLQSGLLLAAYGIGHGLSRDAFGTLSVCMSFAQQLSQDASKLDGSDQGNESSYEITKLDLCWSGIILLDSTMKLSNFEYRIPQFVGLNREFVGVAISEASDEDLYGEDLSRKFVARAQVALRIGKILNAITNSEPVQREEAETDLHKLVISLIIRTQGKSFPLCETVAMSLRWPYWRAPEGAAIYT</sequence>
<name>A0A8H5XCT7_9HYPO</name>
<keyword evidence="2" id="KW-1185">Reference proteome</keyword>
<dbReference type="CDD" id="cd12148">
    <property type="entry name" value="fungal_TF_MHR"/>
    <property type="match status" value="1"/>
</dbReference>
<organism evidence="1 2">
    <name type="scientific">Fusarium denticulatum</name>
    <dbReference type="NCBI Taxonomy" id="48507"/>
    <lineage>
        <taxon>Eukaryota</taxon>
        <taxon>Fungi</taxon>
        <taxon>Dikarya</taxon>
        <taxon>Ascomycota</taxon>
        <taxon>Pezizomycotina</taxon>
        <taxon>Sordariomycetes</taxon>
        <taxon>Hypocreomycetidae</taxon>
        <taxon>Hypocreales</taxon>
        <taxon>Nectriaceae</taxon>
        <taxon>Fusarium</taxon>
        <taxon>Fusarium fujikuroi species complex</taxon>
    </lineage>
</organism>
<gene>
    <name evidence="1" type="ORF">FDENT_3500</name>
</gene>
<reference evidence="1 2" key="1">
    <citation type="submission" date="2020-05" db="EMBL/GenBank/DDBJ databases">
        <title>Identification and distribution of gene clusters putatively required for synthesis of sphingolipid metabolism inhibitors in phylogenetically diverse species of the filamentous fungus Fusarium.</title>
        <authorList>
            <person name="Kim H.-S."/>
            <person name="Busman M."/>
            <person name="Brown D.W."/>
            <person name="Divon H."/>
            <person name="Uhlig S."/>
            <person name="Proctor R.H."/>
        </authorList>
    </citation>
    <scope>NUCLEOTIDE SEQUENCE [LARGE SCALE GENOMIC DNA]</scope>
    <source>
        <strain evidence="1 2">NRRL 25311</strain>
    </source>
</reference>
<dbReference type="AlphaFoldDB" id="A0A8H5XCT7"/>
<comment type="caution">
    <text evidence="1">The sequence shown here is derived from an EMBL/GenBank/DDBJ whole genome shotgun (WGS) entry which is preliminary data.</text>
</comment>